<proteinExistence type="predicted"/>
<keyword evidence="3" id="KW-1185">Reference proteome</keyword>
<comment type="caution">
    <text evidence="2">The sequence shown here is derived from an EMBL/GenBank/DDBJ whole genome shotgun (WGS) entry which is preliminary data.</text>
</comment>
<dbReference type="AlphaFoldDB" id="A0AAV7NK03"/>
<feature type="compositionally biased region" description="Polar residues" evidence="1">
    <location>
        <begin position="89"/>
        <end position="109"/>
    </location>
</feature>
<gene>
    <name evidence="2" type="ORF">NDU88_001420</name>
</gene>
<organism evidence="2 3">
    <name type="scientific">Pleurodeles waltl</name>
    <name type="common">Iberian ribbed newt</name>
    <dbReference type="NCBI Taxonomy" id="8319"/>
    <lineage>
        <taxon>Eukaryota</taxon>
        <taxon>Metazoa</taxon>
        <taxon>Chordata</taxon>
        <taxon>Craniata</taxon>
        <taxon>Vertebrata</taxon>
        <taxon>Euteleostomi</taxon>
        <taxon>Amphibia</taxon>
        <taxon>Batrachia</taxon>
        <taxon>Caudata</taxon>
        <taxon>Salamandroidea</taxon>
        <taxon>Salamandridae</taxon>
        <taxon>Pleurodelinae</taxon>
        <taxon>Pleurodeles</taxon>
    </lineage>
</organism>
<feature type="region of interest" description="Disordered" evidence="1">
    <location>
        <begin position="57"/>
        <end position="147"/>
    </location>
</feature>
<evidence type="ECO:0000256" key="1">
    <source>
        <dbReference type="SAM" id="MobiDB-lite"/>
    </source>
</evidence>
<dbReference type="Proteomes" id="UP001066276">
    <property type="component" value="Chromosome 8"/>
</dbReference>
<dbReference type="EMBL" id="JANPWB010000012">
    <property type="protein sequence ID" value="KAJ1113165.1"/>
    <property type="molecule type" value="Genomic_DNA"/>
</dbReference>
<reference evidence="2" key="1">
    <citation type="journal article" date="2022" name="bioRxiv">
        <title>Sequencing and chromosome-scale assembly of the giantPleurodeles waltlgenome.</title>
        <authorList>
            <person name="Brown T."/>
            <person name="Elewa A."/>
            <person name="Iarovenko S."/>
            <person name="Subramanian E."/>
            <person name="Araus A.J."/>
            <person name="Petzold A."/>
            <person name="Susuki M."/>
            <person name="Suzuki K.-i.T."/>
            <person name="Hayashi T."/>
            <person name="Toyoda A."/>
            <person name="Oliveira C."/>
            <person name="Osipova E."/>
            <person name="Leigh N.D."/>
            <person name="Simon A."/>
            <person name="Yun M.H."/>
        </authorList>
    </citation>
    <scope>NUCLEOTIDE SEQUENCE</scope>
    <source>
        <strain evidence="2">20211129_DDA</strain>
        <tissue evidence="2">Liver</tissue>
    </source>
</reference>
<feature type="compositionally biased region" description="Basic and acidic residues" evidence="1">
    <location>
        <begin position="79"/>
        <end position="88"/>
    </location>
</feature>
<protein>
    <submittedName>
        <fullName evidence="2">Uncharacterized protein</fullName>
    </submittedName>
</protein>
<name>A0AAV7NK03_PLEWA</name>
<accession>A0AAV7NK03</accession>
<evidence type="ECO:0000313" key="3">
    <source>
        <dbReference type="Proteomes" id="UP001066276"/>
    </source>
</evidence>
<sequence length="147" mass="16924">MELWGVRDELSLAQNGFILRRHRLVILASLQQLVTTLAHGENIEEHPLHYGALCCREQGETPSPPIPAGSHLDITLSRLKRDNEKQMTRDSGTPSPRISESTSEPSAPRSQEEDQFESEAEQRRLWTQRYNLRPSRPPSQRLKDFVW</sequence>
<evidence type="ECO:0000313" key="2">
    <source>
        <dbReference type="EMBL" id="KAJ1113165.1"/>
    </source>
</evidence>